<accession>V8N4P5</accession>
<keyword evidence="3" id="KW-1185">Reference proteome</keyword>
<dbReference type="Proteomes" id="UP000018936">
    <property type="component" value="Unassembled WGS sequence"/>
</dbReference>
<sequence length="105" mass="10914">MRLVLALAAHFKPGPSKIASPRPMEEIEAGSRAWLDRVAAAQEAVAALAEVRQDVAGVGQTAPCTERMSGLTGASERSSSSTKASRAAALQSPRSPERDAAGEEQ</sequence>
<evidence type="ECO:0000256" key="1">
    <source>
        <dbReference type="SAM" id="MobiDB-lite"/>
    </source>
</evidence>
<proteinExistence type="predicted"/>
<feature type="non-terminal residue" evidence="2">
    <location>
        <position position="105"/>
    </location>
</feature>
<name>V8N4P5_OPHHA</name>
<evidence type="ECO:0000313" key="2">
    <source>
        <dbReference type="EMBL" id="ETE56633.1"/>
    </source>
</evidence>
<protein>
    <submittedName>
        <fullName evidence="2">Dixin</fullName>
    </submittedName>
</protein>
<evidence type="ECO:0000313" key="3">
    <source>
        <dbReference type="Proteomes" id="UP000018936"/>
    </source>
</evidence>
<dbReference type="AlphaFoldDB" id="V8N4P5"/>
<gene>
    <name evidence="2" type="primary">Dixdc1</name>
    <name evidence="2" type="ORF">L345_17656</name>
</gene>
<feature type="compositionally biased region" description="Low complexity" evidence="1">
    <location>
        <begin position="69"/>
        <end position="90"/>
    </location>
</feature>
<organism evidence="2 3">
    <name type="scientific">Ophiophagus hannah</name>
    <name type="common">King cobra</name>
    <name type="synonym">Naja hannah</name>
    <dbReference type="NCBI Taxonomy" id="8665"/>
    <lineage>
        <taxon>Eukaryota</taxon>
        <taxon>Metazoa</taxon>
        <taxon>Chordata</taxon>
        <taxon>Craniata</taxon>
        <taxon>Vertebrata</taxon>
        <taxon>Euteleostomi</taxon>
        <taxon>Lepidosauria</taxon>
        <taxon>Squamata</taxon>
        <taxon>Bifurcata</taxon>
        <taxon>Unidentata</taxon>
        <taxon>Episquamata</taxon>
        <taxon>Toxicofera</taxon>
        <taxon>Serpentes</taxon>
        <taxon>Colubroidea</taxon>
        <taxon>Elapidae</taxon>
        <taxon>Elapinae</taxon>
        <taxon>Ophiophagus</taxon>
    </lineage>
</organism>
<comment type="caution">
    <text evidence="2">The sequence shown here is derived from an EMBL/GenBank/DDBJ whole genome shotgun (WGS) entry which is preliminary data.</text>
</comment>
<feature type="non-terminal residue" evidence="2">
    <location>
        <position position="1"/>
    </location>
</feature>
<dbReference type="OrthoDB" id="9046075at2759"/>
<feature type="region of interest" description="Disordered" evidence="1">
    <location>
        <begin position="58"/>
        <end position="105"/>
    </location>
</feature>
<dbReference type="EMBL" id="AZIM01016072">
    <property type="protein sequence ID" value="ETE56633.1"/>
    <property type="molecule type" value="Genomic_DNA"/>
</dbReference>
<feature type="compositionally biased region" description="Basic and acidic residues" evidence="1">
    <location>
        <begin position="95"/>
        <end position="105"/>
    </location>
</feature>
<reference evidence="2 3" key="1">
    <citation type="journal article" date="2013" name="Proc. Natl. Acad. Sci. U.S.A.">
        <title>The king cobra genome reveals dynamic gene evolution and adaptation in the snake venom system.</title>
        <authorList>
            <person name="Vonk F.J."/>
            <person name="Casewell N.R."/>
            <person name="Henkel C.V."/>
            <person name="Heimberg A.M."/>
            <person name="Jansen H.J."/>
            <person name="McCleary R.J."/>
            <person name="Kerkkamp H.M."/>
            <person name="Vos R.A."/>
            <person name="Guerreiro I."/>
            <person name="Calvete J.J."/>
            <person name="Wuster W."/>
            <person name="Woods A.E."/>
            <person name="Logan J.M."/>
            <person name="Harrison R.A."/>
            <person name="Castoe T.A."/>
            <person name="de Koning A.P."/>
            <person name="Pollock D.D."/>
            <person name="Yandell M."/>
            <person name="Calderon D."/>
            <person name="Renjifo C."/>
            <person name="Currier R.B."/>
            <person name="Salgado D."/>
            <person name="Pla D."/>
            <person name="Sanz L."/>
            <person name="Hyder A.S."/>
            <person name="Ribeiro J.M."/>
            <person name="Arntzen J.W."/>
            <person name="van den Thillart G.E."/>
            <person name="Boetzer M."/>
            <person name="Pirovano W."/>
            <person name="Dirks R.P."/>
            <person name="Spaink H.P."/>
            <person name="Duboule D."/>
            <person name="McGlinn E."/>
            <person name="Kini R.M."/>
            <person name="Richardson M.K."/>
        </authorList>
    </citation>
    <scope>NUCLEOTIDE SEQUENCE</scope>
    <source>
        <tissue evidence="2">Blood</tissue>
    </source>
</reference>